<sequence length="186" mass="21625">MVTCGNNLEDQYLFDRNILTSHVKDVDIPDGYKLRPLHLDDYKKGYLGLLEQLTTVGDVSEREWIKRFNSMKSKGCDEKQSYYIIVLEEVETEKIVASGTLVIEFKFIHHTGSRGRTEDIVTDKDYRGRRFSNIINKILVSLAKECGVYKLSLECKDSLIGFYEKFGYKKDQGNNFLVQRFDRSKL</sequence>
<dbReference type="UniPathway" id="UPA00113">
    <property type="reaction ID" value="UER00529"/>
</dbReference>
<dbReference type="InterPro" id="IPR039143">
    <property type="entry name" value="GNPNAT1-like"/>
</dbReference>
<comment type="similarity">
    <text evidence="2 6">Belongs to the acetyltransferase family. GNA1 subfamily.</text>
</comment>
<protein>
    <recommendedName>
        <fullName evidence="6">Glucosamine 6-phosphate N-acetyltransferase</fullName>
        <ecNumber evidence="6">2.3.1.4</ecNumber>
    </recommendedName>
</protein>
<comment type="pathway">
    <text evidence="1 6">Nucleotide-sugar biosynthesis; UDP-N-acetyl-alpha-D-glucosamine biosynthesis; N-acetyl-alpha-D-glucosamine 1-phosphate from alpha-D-glucosamine 6-phosphate (route I): step 1/2.</text>
</comment>
<dbReference type="PANTHER" id="PTHR13355">
    <property type="entry name" value="GLUCOSAMINE 6-PHOSPHATE N-ACETYLTRANSFERASE"/>
    <property type="match status" value="1"/>
</dbReference>
<evidence type="ECO:0000256" key="3">
    <source>
        <dbReference type="ARBA" id="ARBA00022679"/>
    </source>
</evidence>
<dbReference type="FunFam" id="3.40.630.30:FF:000043">
    <property type="entry name" value="Glucosamine 6-phosphate N-acetyltransferase"/>
    <property type="match status" value="1"/>
</dbReference>
<dbReference type="InterPro" id="IPR016181">
    <property type="entry name" value="Acyl_CoA_acyltransferase"/>
</dbReference>
<keyword evidence="4 6" id="KW-0012">Acyltransferase</keyword>
<dbReference type="Gene3D" id="3.40.630.30">
    <property type="match status" value="1"/>
</dbReference>
<dbReference type="PANTHER" id="PTHR13355:SF11">
    <property type="entry name" value="GLUCOSAMINE 6-PHOSPHATE N-ACETYLTRANSFERASE"/>
    <property type="match status" value="1"/>
</dbReference>
<evidence type="ECO:0000313" key="9">
    <source>
        <dbReference type="WBParaSite" id="PTRK_0000587100.1"/>
    </source>
</evidence>
<accession>A0A0N4ZE37</accession>
<dbReference type="InterPro" id="IPR000182">
    <property type="entry name" value="GNAT_dom"/>
</dbReference>
<name>A0A0N4ZE37_PARTI</name>
<dbReference type="GO" id="GO:0006048">
    <property type="term" value="P:UDP-N-acetylglucosamine biosynthetic process"/>
    <property type="evidence" value="ECO:0007669"/>
    <property type="project" value="UniProtKB-UniRule"/>
</dbReference>
<organism evidence="8 9">
    <name type="scientific">Parastrongyloides trichosuri</name>
    <name type="common">Possum-specific nematode worm</name>
    <dbReference type="NCBI Taxonomy" id="131310"/>
    <lineage>
        <taxon>Eukaryota</taxon>
        <taxon>Metazoa</taxon>
        <taxon>Ecdysozoa</taxon>
        <taxon>Nematoda</taxon>
        <taxon>Chromadorea</taxon>
        <taxon>Rhabditida</taxon>
        <taxon>Tylenchina</taxon>
        <taxon>Panagrolaimomorpha</taxon>
        <taxon>Strongyloidoidea</taxon>
        <taxon>Strongyloididae</taxon>
        <taxon>Parastrongyloides</taxon>
    </lineage>
</organism>
<dbReference type="Pfam" id="PF00583">
    <property type="entry name" value="Acetyltransf_1"/>
    <property type="match status" value="1"/>
</dbReference>
<evidence type="ECO:0000256" key="5">
    <source>
        <dbReference type="ARBA" id="ARBA00048964"/>
    </source>
</evidence>
<dbReference type="STRING" id="131310.A0A0N4ZE37"/>
<evidence type="ECO:0000256" key="4">
    <source>
        <dbReference type="ARBA" id="ARBA00023315"/>
    </source>
</evidence>
<dbReference type="SUPFAM" id="SSF55729">
    <property type="entry name" value="Acyl-CoA N-acyltransferases (Nat)"/>
    <property type="match status" value="1"/>
</dbReference>
<dbReference type="Proteomes" id="UP000038045">
    <property type="component" value="Unplaced"/>
</dbReference>
<evidence type="ECO:0000256" key="6">
    <source>
        <dbReference type="RuleBase" id="RU365086"/>
    </source>
</evidence>
<reference evidence="9" key="1">
    <citation type="submission" date="2017-02" db="UniProtKB">
        <authorList>
            <consortium name="WormBaseParasite"/>
        </authorList>
    </citation>
    <scope>IDENTIFICATION</scope>
</reference>
<dbReference type="PROSITE" id="PS51186">
    <property type="entry name" value="GNAT"/>
    <property type="match status" value="1"/>
</dbReference>
<evidence type="ECO:0000256" key="2">
    <source>
        <dbReference type="ARBA" id="ARBA00006048"/>
    </source>
</evidence>
<dbReference type="GO" id="GO:0004343">
    <property type="term" value="F:glucosamine 6-phosphate N-acetyltransferase activity"/>
    <property type="evidence" value="ECO:0007669"/>
    <property type="project" value="UniProtKB-UniRule"/>
</dbReference>
<dbReference type="EC" id="2.3.1.4" evidence="6"/>
<keyword evidence="8" id="KW-1185">Reference proteome</keyword>
<proteinExistence type="inferred from homology"/>
<evidence type="ECO:0000259" key="7">
    <source>
        <dbReference type="PROSITE" id="PS51186"/>
    </source>
</evidence>
<evidence type="ECO:0000313" key="8">
    <source>
        <dbReference type="Proteomes" id="UP000038045"/>
    </source>
</evidence>
<keyword evidence="3 6" id="KW-0808">Transferase</keyword>
<evidence type="ECO:0000256" key="1">
    <source>
        <dbReference type="ARBA" id="ARBA00004832"/>
    </source>
</evidence>
<dbReference type="AlphaFoldDB" id="A0A0N4ZE37"/>
<dbReference type="WBParaSite" id="PTRK_0000587100.1">
    <property type="protein sequence ID" value="PTRK_0000587100.1"/>
    <property type="gene ID" value="PTRK_0000587100"/>
</dbReference>
<comment type="catalytic activity">
    <reaction evidence="5 6">
        <text>D-glucosamine 6-phosphate + acetyl-CoA = N-acetyl-D-glucosamine 6-phosphate + CoA + H(+)</text>
        <dbReference type="Rhea" id="RHEA:10292"/>
        <dbReference type="ChEBI" id="CHEBI:15378"/>
        <dbReference type="ChEBI" id="CHEBI:57287"/>
        <dbReference type="ChEBI" id="CHEBI:57288"/>
        <dbReference type="ChEBI" id="CHEBI:57513"/>
        <dbReference type="ChEBI" id="CHEBI:58725"/>
        <dbReference type="EC" id="2.3.1.4"/>
    </reaction>
</comment>
<feature type="domain" description="N-acetyltransferase" evidence="7">
    <location>
        <begin position="32"/>
        <end position="186"/>
    </location>
</feature>